<evidence type="ECO:0000256" key="2">
    <source>
        <dbReference type="ARBA" id="ARBA00022723"/>
    </source>
</evidence>
<keyword evidence="1" id="KW-0540">Nuclease</keyword>
<proteinExistence type="predicted"/>
<dbReference type="GO" id="GO:0046872">
    <property type="term" value="F:metal ion binding"/>
    <property type="evidence" value="ECO:0007669"/>
    <property type="project" value="UniProtKB-KW"/>
</dbReference>
<evidence type="ECO:0000313" key="7">
    <source>
        <dbReference type="Proteomes" id="UP001198630"/>
    </source>
</evidence>
<feature type="domain" description="PIN" evidence="5">
    <location>
        <begin position="36"/>
        <end position="116"/>
    </location>
</feature>
<keyword evidence="3" id="KW-0378">Hydrolase</keyword>
<evidence type="ECO:0000313" key="6">
    <source>
        <dbReference type="EMBL" id="MCD2113531.1"/>
    </source>
</evidence>
<dbReference type="Pfam" id="PF13470">
    <property type="entry name" value="PIN_3"/>
    <property type="match status" value="1"/>
</dbReference>
<comment type="caution">
    <text evidence="6">The sequence shown here is derived from an EMBL/GenBank/DDBJ whole genome shotgun (WGS) entry which is preliminary data.</text>
</comment>
<reference evidence="6" key="1">
    <citation type="submission" date="2021-11" db="EMBL/GenBank/DDBJ databases">
        <title>Development of a sustainable strategy for remediation of hydrocarbon-contaminated territories based on the waste exchange concept.</title>
        <authorList>
            <person name="Elkin A."/>
        </authorList>
    </citation>
    <scope>NUCLEOTIDE SEQUENCE</scope>
    <source>
        <strain evidence="6">IEGM 757</strain>
    </source>
</reference>
<dbReference type="InterPro" id="IPR002716">
    <property type="entry name" value="PIN_dom"/>
</dbReference>
<dbReference type="AlphaFoldDB" id="A0AAW4XKV2"/>
<evidence type="ECO:0000256" key="3">
    <source>
        <dbReference type="ARBA" id="ARBA00022801"/>
    </source>
</evidence>
<dbReference type="GO" id="GO:0004518">
    <property type="term" value="F:nuclease activity"/>
    <property type="evidence" value="ECO:0007669"/>
    <property type="project" value="UniProtKB-KW"/>
</dbReference>
<dbReference type="EMBL" id="JAJNCO010000012">
    <property type="protein sequence ID" value="MCD2113531.1"/>
    <property type="molecule type" value="Genomic_DNA"/>
</dbReference>
<evidence type="ECO:0000259" key="5">
    <source>
        <dbReference type="Pfam" id="PF13470"/>
    </source>
</evidence>
<name>A0AAW4XKV2_RHORH</name>
<sequence>MSSRVPNVLPDANVLYSRTLRDWLCLLANRSGPPLFHLLWTEDILAELVYHLRKKHPHFSDRQIGGVRDNIVRVAAHGRIKGYEIDPGLAYTDEYDAHLHAAAEHGDVQYVITSDNGFHDFAVAHDEFLGYEVYTPDDFLMLVHRDAISTVREALLEQIAYHRRLGRPFNLVARLEDAQAPNFAAAIRKMMQAPAVARALSCVPEGS</sequence>
<organism evidence="6 7">
    <name type="scientific">Rhodococcus rhodochrous</name>
    <dbReference type="NCBI Taxonomy" id="1829"/>
    <lineage>
        <taxon>Bacteria</taxon>
        <taxon>Bacillati</taxon>
        <taxon>Actinomycetota</taxon>
        <taxon>Actinomycetes</taxon>
        <taxon>Mycobacteriales</taxon>
        <taxon>Nocardiaceae</taxon>
        <taxon>Rhodococcus</taxon>
    </lineage>
</organism>
<gene>
    <name evidence="6" type="ORF">LQ384_20680</name>
</gene>
<dbReference type="GO" id="GO:0016787">
    <property type="term" value="F:hydrolase activity"/>
    <property type="evidence" value="ECO:0007669"/>
    <property type="project" value="UniProtKB-KW"/>
</dbReference>
<evidence type="ECO:0000256" key="4">
    <source>
        <dbReference type="ARBA" id="ARBA00022842"/>
    </source>
</evidence>
<evidence type="ECO:0000256" key="1">
    <source>
        <dbReference type="ARBA" id="ARBA00022722"/>
    </source>
</evidence>
<accession>A0AAW4XKV2</accession>
<keyword evidence="4" id="KW-0460">Magnesium</keyword>
<dbReference type="Proteomes" id="UP001198630">
    <property type="component" value="Unassembled WGS sequence"/>
</dbReference>
<keyword evidence="2" id="KW-0479">Metal-binding</keyword>
<protein>
    <submittedName>
        <fullName evidence="6">PIN domain-containing protein</fullName>
    </submittedName>
</protein>